<dbReference type="GO" id="GO:0007169">
    <property type="term" value="P:cell surface receptor protein tyrosine kinase signaling pathway"/>
    <property type="evidence" value="ECO:0007669"/>
    <property type="project" value="TreeGrafter"/>
</dbReference>
<dbReference type="InterPro" id="IPR050996">
    <property type="entry name" value="Docking_Protein_DOK"/>
</dbReference>
<dbReference type="SMART" id="SM00310">
    <property type="entry name" value="PTBI"/>
    <property type="match status" value="1"/>
</dbReference>
<dbReference type="GO" id="GO:0043410">
    <property type="term" value="P:positive regulation of MAPK cascade"/>
    <property type="evidence" value="ECO:0007669"/>
    <property type="project" value="TreeGrafter"/>
</dbReference>
<dbReference type="InterPro" id="IPR001849">
    <property type="entry name" value="PH_domain"/>
</dbReference>
<dbReference type="Ensembl" id="ENSSLDT00000013446.1">
    <property type="protein sequence ID" value="ENSSLDP00000012972.1"/>
    <property type="gene ID" value="ENSSLDG00000010322.1"/>
</dbReference>
<keyword evidence="4" id="KW-1185">Reference proteome</keyword>
<reference evidence="3" key="1">
    <citation type="submission" date="2025-08" db="UniProtKB">
        <authorList>
            <consortium name="Ensembl"/>
        </authorList>
    </citation>
    <scope>IDENTIFICATION</scope>
</reference>
<dbReference type="PANTHER" id="PTHR21258">
    <property type="entry name" value="DOCKING PROTEIN RELATED"/>
    <property type="match status" value="1"/>
</dbReference>
<proteinExistence type="predicted"/>
<dbReference type="Gene3D" id="2.30.29.30">
    <property type="entry name" value="Pleckstrin-homology domain (PH domain)/Phosphotyrosine-binding domain (PTB)"/>
    <property type="match status" value="2"/>
</dbReference>
<evidence type="ECO:0000313" key="4">
    <source>
        <dbReference type="Proteomes" id="UP000261360"/>
    </source>
</evidence>
<dbReference type="SMART" id="SM01244">
    <property type="entry name" value="IRS"/>
    <property type="match status" value="1"/>
</dbReference>
<reference evidence="3" key="2">
    <citation type="submission" date="2025-09" db="UniProtKB">
        <authorList>
            <consortium name="Ensembl"/>
        </authorList>
    </citation>
    <scope>IDENTIFICATION</scope>
</reference>
<evidence type="ECO:0000259" key="2">
    <source>
        <dbReference type="PROSITE" id="PS51064"/>
    </source>
</evidence>
<evidence type="ECO:0000256" key="1">
    <source>
        <dbReference type="SAM" id="MobiDB-lite"/>
    </source>
</evidence>
<name>A0A3B4XAL8_SERLL</name>
<dbReference type="GeneTree" id="ENSGT00940000159868"/>
<accession>A0A3B4XAL8</accession>
<organism evidence="3 4">
    <name type="scientific">Seriola lalandi dorsalis</name>
    <dbReference type="NCBI Taxonomy" id="1841481"/>
    <lineage>
        <taxon>Eukaryota</taxon>
        <taxon>Metazoa</taxon>
        <taxon>Chordata</taxon>
        <taxon>Craniata</taxon>
        <taxon>Vertebrata</taxon>
        <taxon>Euteleostomi</taxon>
        <taxon>Actinopterygii</taxon>
        <taxon>Neopterygii</taxon>
        <taxon>Teleostei</taxon>
        <taxon>Neoteleostei</taxon>
        <taxon>Acanthomorphata</taxon>
        <taxon>Carangaria</taxon>
        <taxon>Carangiformes</taxon>
        <taxon>Carangidae</taxon>
        <taxon>Seriola</taxon>
    </lineage>
</organism>
<dbReference type="GO" id="GO:0005737">
    <property type="term" value="C:cytoplasm"/>
    <property type="evidence" value="ECO:0007669"/>
    <property type="project" value="TreeGrafter"/>
</dbReference>
<dbReference type="STRING" id="1841481.ENSSLDP00000012972"/>
<feature type="domain" description="IRS-type PTB" evidence="2">
    <location>
        <begin position="155"/>
        <end position="259"/>
    </location>
</feature>
<feature type="region of interest" description="Disordered" evidence="1">
    <location>
        <begin position="397"/>
        <end position="418"/>
    </location>
</feature>
<protein>
    <submittedName>
        <fullName evidence="3">Docking protein 3</fullName>
    </submittedName>
</protein>
<dbReference type="InterPro" id="IPR011993">
    <property type="entry name" value="PH-like_dom_sf"/>
</dbReference>
<dbReference type="PROSITE" id="PS51064">
    <property type="entry name" value="IRS_PTB"/>
    <property type="match status" value="1"/>
</dbReference>
<feature type="compositionally biased region" description="Pro residues" evidence="1">
    <location>
        <begin position="405"/>
        <end position="418"/>
    </location>
</feature>
<dbReference type="PANTHER" id="PTHR21258:SF58">
    <property type="entry name" value="DOCKING PROTEIN 3-LIKE"/>
    <property type="match status" value="1"/>
</dbReference>
<dbReference type="Proteomes" id="UP000261360">
    <property type="component" value="Unplaced"/>
</dbReference>
<sequence>SMDVIFKEGMLYLQGVKFGKRTWRKIWLMLFKPSSTGVGRLELYTVLDNNAITDQKKATRQKTPERKVVRLSDCLSVIPAPKESCPQGCTAFYLKTTQCTYTMASTTSQDWLSALCLLAFQDPGETDKGGLKRGNDLTMEDNDLYSSWKTDLTLPPNQYQVTVQSTEASRRCKLAREYLVSPDKEALVLLACSTGDIIYSWPYRLLRKFGQVEGGFSIEAGRRCQSGEGVFIFLTKHGSQVFQAILEQCSVEKSSPAQPLSNNRISFSDQSPVFLPAPPNRPPAPPVYNPADVAADTEDKSEDHYSTINYTFKPLSFVKPQLSNSKEVVGEEGDVEDEDERCHSLEALSLDADMDDIYYNVRRFTPPVVRKDPFKPEIDDSNECIYSAVRISISPSNSQLQPLSSPLPPPVPPPPPPPCPLPQSVPYTLPKPRYQCQPPVINFIQPGFNTQAEAEDDMKEMEEAIGSSTRVNPTEAPGSFKHRLAEIISKDLAKFQPPLPTGAGSPTFSQ</sequence>
<evidence type="ECO:0000313" key="3">
    <source>
        <dbReference type="Ensembl" id="ENSSLDP00000012972.1"/>
    </source>
</evidence>
<dbReference type="Pfam" id="PF02174">
    <property type="entry name" value="IRS"/>
    <property type="match status" value="1"/>
</dbReference>
<dbReference type="SUPFAM" id="SSF50729">
    <property type="entry name" value="PH domain-like"/>
    <property type="match status" value="2"/>
</dbReference>
<dbReference type="InterPro" id="IPR002404">
    <property type="entry name" value="IRS_PTB"/>
</dbReference>
<dbReference type="AlphaFoldDB" id="A0A3B4XAL8"/>
<dbReference type="GO" id="GO:0007265">
    <property type="term" value="P:Ras protein signal transduction"/>
    <property type="evidence" value="ECO:0007669"/>
    <property type="project" value="TreeGrafter"/>
</dbReference>
<dbReference type="SMART" id="SM00233">
    <property type="entry name" value="PH"/>
    <property type="match status" value="1"/>
</dbReference>